<dbReference type="Proteomes" id="UP000799776">
    <property type="component" value="Unassembled WGS sequence"/>
</dbReference>
<feature type="compositionally biased region" description="Polar residues" evidence="1">
    <location>
        <begin position="12"/>
        <end position="24"/>
    </location>
</feature>
<accession>A0A6A5YG06</accession>
<feature type="region of interest" description="Disordered" evidence="1">
    <location>
        <begin position="63"/>
        <end position="84"/>
    </location>
</feature>
<name>A0A6A5YG06_9PEZI</name>
<proteinExistence type="predicted"/>
<organism evidence="2 3">
    <name type="scientific">Saccharata proteae CBS 121410</name>
    <dbReference type="NCBI Taxonomy" id="1314787"/>
    <lineage>
        <taxon>Eukaryota</taxon>
        <taxon>Fungi</taxon>
        <taxon>Dikarya</taxon>
        <taxon>Ascomycota</taxon>
        <taxon>Pezizomycotina</taxon>
        <taxon>Dothideomycetes</taxon>
        <taxon>Dothideomycetes incertae sedis</taxon>
        <taxon>Botryosphaeriales</taxon>
        <taxon>Saccharataceae</taxon>
        <taxon>Saccharata</taxon>
    </lineage>
</organism>
<keyword evidence="3" id="KW-1185">Reference proteome</keyword>
<evidence type="ECO:0000313" key="2">
    <source>
        <dbReference type="EMBL" id="KAF2089754.1"/>
    </source>
</evidence>
<evidence type="ECO:0000313" key="3">
    <source>
        <dbReference type="Proteomes" id="UP000799776"/>
    </source>
</evidence>
<dbReference type="AlphaFoldDB" id="A0A6A5YG06"/>
<feature type="region of interest" description="Disordered" evidence="1">
    <location>
        <begin position="1"/>
        <end position="45"/>
    </location>
</feature>
<sequence length="382" mass="43079">MSQRDDLAANQAAAQESGNVTDTPTLEAATEPNREAPERGSLSARTGHQYGLNKQCLIESSNSADHHEHVEEQDVEDQDMSNGKTQERGVRAYNMLGERCGYQYGIIPDGGFEGFTVPEILTWRHSDLTVYNCSWRISVCNNWPQGELTAYMAFSRDLSLSEITKATQLIGHGIRKAGRVISGDPKWTWKTGNTHASEKEDISCRDWGNCTHSPQHPRTEKKGKGCKLNQERKHTHDYSLLEQALKVPLEKYPSGTGARTWTNIMRWVVQNQDFEGVAELKNSDIAGLLTIMPELNATSPPKHTNLDKVCLEEWKAHPSHEAMRKKAKIAHKWEMKKVRSDFKGWTIDEDAVLRLEALIEADNDEDDAEYDEAAFDEEQNGI</sequence>
<dbReference type="EMBL" id="ML978714">
    <property type="protein sequence ID" value="KAF2089754.1"/>
    <property type="molecule type" value="Genomic_DNA"/>
</dbReference>
<gene>
    <name evidence="2" type="ORF">K490DRAFT_63888</name>
</gene>
<protein>
    <submittedName>
        <fullName evidence="2">Uncharacterized protein</fullName>
    </submittedName>
</protein>
<evidence type="ECO:0000256" key="1">
    <source>
        <dbReference type="SAM" id="MobiDB-lite"/>
    </source>
</evidence>
<reference evidence="2" key="1">
    <citation type="journal article" date="2020" name="Stud. Mycol.">
        <title>101 Dothideomycetes genomes: a test case for predicting lifestyles and emergence of pathogens.</title>
        <authorList>
            <person name="Haridas S."/>
            <person name="Albert R."/>
            <person name="Binder M."/>
            <person name="Bloem J."/>
            <person name="Labutti K."/>
            <person name="Salamov A."/>
            <person name="Andreopoulos B."/>
            <person name="Baker S."/>
            <person name="Barry K."/>
            <person name="Bills G."/>
            <person name="Bluhm B."/>
            <person name="Cannon C."/>
            <person name="Castanera R."/>
            <person name="Culley D."/>
            <person name="Daum C."/>
            <person name="Ezra D."/>
            <person name="Gonzalez J."/>
            <person name="Henrissat B."/>
            <person name="Kuo A."/>
            <person name="Liang C."/>
            <person name="Lipzen A."/>
            <person name="Lutzoni F."/>
            <person name="Magnuson J."/>
            <person name="Mondo S."/>
            <person name="Nolan M."/>
            <person name="Ohm R."/>
            <person name="Pangilinan J."/>
            <person name="Park H.-J."/>
            <person name="Ramirez L."/>
            <person name="Alfaro M."/>
            <person name="Sun H."/>
            <person name="Tritt A."/>
            <person name="Yoshinaga Y."/>
            <person name="Zwiers L.-H."/>
            <person name="Turgeon B."/>
            <person name="Goodwin S."/>
            <person name="Spatafora J."/>
            <person name="Crous P."/>
            <person name="Grigoriev I."/>
        </authorList>
    </citation>
    <scope>NUCLEOTIDE SEQUENCE</scope>
    <source>
        <strain evidence="2">CBS 121410</strain>
    </source>
</reference>